<feature type="compositionally biased region" description="Low complexity" evidence="9">
    <location>
        <begin position="485"/>
        <end position="500"/>
    </location>
</feature>
<dbReference type="GO" id="GO:0043022">
    <property type="term" value="F:ribosome binding"/>
    <property type="evidence" value="ECO:0007669"/>
    <property type="project" value="UniProtKB-UniRule"/>
</dbReference>
<dbReference type="GO" id="GO:0003729">
    <property type="term" value="F:mRNA binding"/>
    <property type="evidence" value="ECO:0007669"/>
    <property type="project" value="TreeGrafter"/>
</dbReference>
<dbReference type="PANTHER" id="PTHR13227:SF0">
    <property type="entry name" value="EUKARYOTIC TRANSLATION INITIATION FACTOR 2A"/>
    <property type="match status" value="1"/>
</dbReference>
<evidence type="ECO:0000256" key="1">
    <source>
        <dbReference type="ARBA" id="ARBA00009573"/>
    </source>
</evidence>
<evidence type="ECO:0000256" key="3">
    <source>
        <dbReference type="ARBA" id="ARBA00022540"/>
    </source>
</evidence>
<dbReference type="GO" id="GO:0022627">
    <property type="term" value="C:cytosolic small ribosomal subunit"/>
    <property type="evidence" value="ECO:0007669"/>
    <property type="project" value="TreeGrafter"/>
</dbReference>
<keyword evidence="12" id="KW-1185">Reference proteome</keyword>
<dbReference type="PIRSF" id="PIRSF017222">
    <property type="entry name" value="eIF2A"/>
    <property type="match status" value="1"/>
</dbReference>
<dbReference type="PANTHER" id="PTHR13227">
    <property type="entry name" value="EUKARYOTIC TRANSLATION INITIATION FACTOR 2A"/>
    <property type="match status" value="1"/>
</dbReference>
<evidence type="ECO:0000313" key="12">
    <source>
        <dbReference type="Proteomes" id="UP000278143"/>
    </source>
</evidence>
<protein>
    <recommendedName>
        <fullName evidence="2 8">Eukaryotic translation initiation factor 2A</fullName>
        <shortName evidence="8">eIF-2A</shortName>
    </recommendedName>
</protein>
<sequence length="516" mass="56465">MTTAATTTTDTAGTTSAATRPPVQFTYRSSKELVACLGPPTGTSVGDKQTGNIRAFVYSKDGRYLAWATPENVQVVDAISMQPICEIARTNVLDLVFSPRGNFLSTWERFVKREGDEPAHRNMTVWEAATGTEVTAFTQRNQSGWSMQWTHDEEFCARLVTNEIHLYHVKQLANGTYSPLRLEGIANFSVSPGKSPSIAAFVPERKGAPASIRVFSLTDFQRPKAIKTFFRADNVQMYWNHLGTHLLVLTQTDVDKTGKSYYGETGLYYLAVSGNYDCRVTLDKEGPVHDVAWSPNSKEFVVVYGFMPAKATLFDHRANAIHDFGTLPRNYVQFSPHGRFICLAGFGNLAGTIDIWDRKRLTKLSTIDGNGASVCDWCPDDRHLMTAILSPRLRVDNGYKVWHYRGVLVQKEEIPELYQIAWRPAPATLYPVRNTLSPAPKGIEVATSKAVSSKPVGVYRPPGARAMAATPGLNKVGGGAGKTVPGMAPKEPEGAAAAAGKGKKKKDGKKKGEVGA</sequence>
<keyword evidence="7 8" id="KW-0648">Protein biosynthesis</keyword>
<accession>A0A4P9Z5X1</accession>
<dbReference type="GO" id="GO:0006417">
    <property type="term" value="P:regulation of translation"/>
    <property type="evidence" value="ECO:0007669"/>
    <property type="project" value="UniProtKB-KW"/>
</dbReference>
<reference evidence="12" key="1">
    <citation type="journal article" date="2018" name="Nat. Microbiol.">
        <title>Leveraging single-cell genomics to expand the fungal tree of life.</title>
        <authorList>
            <person name="Ahrendt S.R."/>
            <person name="Quandt C.A."/>
            <person name="Ciobanu D."/>
            <person name="Clum A."/>
            <person name="Salamov A."/>
            <person name="Andreopoulos B."/>
            <person name="Cheng J.F."/>
            <person name="Woyke T."/>
            <person name="Pelin A."/>
            <person name="Henrissat B."/>
            <person name="Reynolds N.K."/>
            <person name="Benny G.L."/>
            <person name="Smith M.E."/>
            <person name="James T.Y."/>
            <person name="Grigoriev I.V."/>
        </authorList>
    </citation>
    <scope>NUCLEOTIDE SEQUENCE [LARGE SCALE GENOMIC DNA]</scope>
    <source>
        <strain evidence="12">Benny S71-1</strain>
    </source>
</reference>
<comment type="similarity">
    <text evidence="1 8">Belongs to the WD repeat EIF2A family.</text>
</comment>
<dbReference type="GO" id="GO:0003743">
    <property type="term" value="F:translation initiation factor activity"/>
    <property type="evidence" value="ECO:0007669"/>
    <property type="project" value="UniProtKB-UniRule"/>
</dbReference>
<dbReference type="Pfam" id="PF08662">
    <property type="entry name" value="eIF2A"/>
    <property type="match status" value="1"/>
</dbReference>
<evidence type="ECO:0000256" key="7">
    <source>
        <dbReference type="ARBA" id="ARBA00022917"/>
    </source>
</evidence>
<evidence type="ECO:0000256" key="5">
    <source>
        <dbReference type="ARBA" id="ARBA00022737"/>
    </source>
</evidence>
<keyword evidence="3 8" id="KW-0396">Initiation factor</keyword>
<dbReference type="GO" id="GO:0000049">
    <property type="term" value="F:tRNA binding"/>
    <property type="evidence" value="ECO:0007669"/>
    <property type="project" value="UniProtKB-UniRule"/>
</dbReference>
<dbReference type="InterPro" id="IPR011387">
    <property type="entry name" value="TIF2A"/>
</dbReference>
<feature type="compositionally biased region" description="Low complexity" evidence="9">
    <location>
        <begin position="1"/>
        <end position="19"/>
    </location>
</feature>
<organism evidence="11 12">
    <name type="scientific">Syncephalis pseudoplumigaleata</name>
    <dbReference type="NCBI Taxonomy" id="1712513"/>
    <lineage>
        <taxon>Eukaryota</taxon>
        <taxon>Fungi</taxon>
        <taxon>Fungi incertae sedis</taxon>
        <taxon>Zoopagomycota</taxon>
        <taxon>Zoopagomycotina</taxon>
        <taxon>Zoopagomycetes</taxon>
        <taxon>Zoopagales</taxon>
        <taxon>Piptocephalidaceae</taxon>
        <taxon>Syncephalis</taxon>
    </lineage>
</organism>
<evidence type="ECO:0000256" key="2">
    <source>
        <dbReference type="ARBA" id="ARBA00013819"/>
    </source>
</evidence>
<feature type="region of interest" description="Disordered" evidence="9">
    <location>
        <begin position="1"/>
        <end position="21"/>
    </location>
</feature>
<feature type="domain" description="Translation initiation factor beta propellor-like" evidence="10">
    <location>
        <begin position="227"/>
        <end position="420"/>
    </location>
</feature>
<dbReference type="InterPro" id="IPR015943">
    <property type="entry name" value="WD40/YVTN_repeat-like_dom_sf"/>
</dbReference>
<dbReference type="Proteomes" id="UP000278143">
    <property type="component" value="Unassembled WGS sequence"/>
</dbReference>
<keyword evidence="6 8" id="KW-0810">Translation regulation</keyword>
<evidence type="ECO:0000313" key="11">
    <source>
        <dbReference type="EMBL" id="RKP27986.1"/>
    </source>
</evidence>
<dbReference type="AlphaFoldDB" id="A0A4P9Z5X1"/>
<proteinExistence type="inferred from homology"/>
<evidence type="ECO:0000256" key="9">
    <source>
        <dbReference type="SAM" id="MobiDB-lite"/>
    </source>
</evidence>
<evidence type="ECO:0000259" key="10">
    <source>
        <dbReference type="Pfam" id="PF08662"/>
    </source>
</evidence>
<feature type="region of interest" description="Disordered" evidence="9">
    <location>
        <begin position="468"/>
        <end position="516"/>
    </location>
</feature>
<comment type="function">
    <text evidence="8">Functions in the early steps of protein synthesis of a small number of specific mRNAs. Acts by directing the binding of methionyl-tRNAi to 40S ribosomal subunits. In contrast to the eIF-2 complex, it binds methionyl-tRNAi to 40S subunits in a codon-dependent manner, whereas the eIF-2 complex binds methionyl-tRNAi to 40S subunits in a GTP-dependent manner.</text>
</comment>
<dbReference type="Gene3D" id="2.130.10.10">
    <property type="entry name" value="YVTN repeat-like/Quinoprotein amine dehydrogenase"/>
    <property type="match status" value="2"/>
</dbReference>
<evidence type="ECO:0000256" key="8">
    <source>
        <dbReference type="PIRNR" id="PIRNR017222"/>
    </source>
</evidence>
<keyword evidence="5" id="KW-0677">Repeat</keyword>
<dbReference type="InterPro" id="IPR013979">
    <property type="entry name" value="TIF_beta_prop-like"/>
</dbReference>
<keyword evidence="4" id="KW-0853">WD repeat</keyword>
<dbReference type="OrthoDB" id="2194683at2759"/>
<dbReference type="EMBL" id="KZ989128">
    <property type="protein sequence ID" value="RKP27986.1"/>
    <property type="molecule type" value="Genomic_DNA"/>
</dbReference>
<evidence type="ECO:0000256" key="4">
    <source>
        <dbReference type="ARBA" id="ARBA00022574"/>
    </source>
</evidence>
<gene>
    <name evidence="11" type="ORF">SYNPS1DRAFT_26395</name>
</gene>
<evidence type="ECO:0000256" key="6">
    <source>
        <dbReference type="ARBA" id="ARBA00022845"/>
    </source>
</evidence>
<name>A0A4P9Z5X1_9FUNG</name>
<dbReference type="SUPFAM" id="SSF82171">
    <property type="entry name" value="DPP6 N-terminal domain-like"/>
    <property type="match status" value="1"/>
</dbReference>